<sequence>MYILNKTHRMIQACQDLESMLLRMLLPLLIMFLYTTFQYGGRRDSF</sequence>
<keyword evidence="1" id="KW-0812">Transmembrane</keyword>
<name>H2XLK2_CIOIN</name>
<dbReference type="AlphaFoldDB" id="H2XLK2"/>
<reference evidence="2" key="2">
    <citation type="journal article" date="2008" name="Genome Biol.">
        <title>Improved genome assembly and evidence-based global gene model set for the chordate Ciona intestinalis: new insight into intron and operon populations.</title>
        <authorList>
            <person name="Satou Y."/>
            <person name="Mineta K."/>
            <person name="Ogasawara M."/>
            <person name="Sasakura Y."/>
            <person name="Shoguchi E."/>
            <person name="Ueno K."/>
            <person name="Yamada L."/>
            <person name="Matsumoto J."/>
            <person name="Wasserscheid J."/>
            <person name="Dewar K."/>
            <person name="Wiley G.B."/>
            <person name="Macmil S.L."/>
            <person name="Roe B.A."/>
            <person name="Zeller R.W."/>
            <person name="Hastings K.E."/>
            <person name="Lemaire P."/>
            <person name="Lindquist E."/>
            <person name="Endo T."/>
            <person name="Hotta K."/>
            <person name="Inaba K."/>
        </authorList>
    </citation>
    <scope>NUCLEOTIDE SEQUENCE [LARGE SCALE GENOMIC DNA]</scope>
    <source>
        <strain evidence="2">wild type</strain>
    </source>
</reference>
<evidence type="ECO:0000313" key="2">
    <source>
        <dbReference type="Ensembl" id="ENSCINP00000030534.1"/>
    </source>
</evidence>
<dbReference type="InParanoid" id="H2XLK2"/>
<proteinExistence type="predicted"/>
<protein>
    <submittedName>
        <fullName evidence="2">Uncharacterized protein</fullName>
    </submittedName>
</protein>
<dbReference type="Ensembl" id="ENSCINT00000035835.1">
    <property type="protein sequence ID" value="ENSCINP00000030534.1"/>
    <property type="gene ID" value="ENSCING00000019079.1"/>
</dbReference>
<dbReference type="HOGENOM" id="CLU_3191001_0_0_1"/>
<keyword evidence="1" id="KW-0472">Membrane</keyword>
<feature type="transmembrane region" description="Helical" evidence="1">
    <location>
        <begin position="21"/>
        <end position="40"/>
    </location>
</feature>
<reference evidence="2" key="3">
    <citation type="submission" date="2025-08" db="UniProtKB">
        <authorList>
            <consortium name="Ensembl"/>
        </authorList>
    </citation>
    <scope>IDENTIFICATION</scope>
</reference>
<organism evidence="2 3">
    <name type="scientific">Ciona intestinalis</name>
    <name type="common">Transparent sea squirt</name>
    <name type="synonym">Ascidia intestinalis</name>
    <dbReference type="NCBI Taxonomy" id="7719"/>
    <lineage>
        <taxon>Eukaryota</taxon>
        <taxon>Metazoa</taxon>
        <taxon>Chordata</taxon>
        <taxon>Tunicata</taxon>
        <taxon>Ascidiacea</taxon>
        <taxon>Phlebobranchia</taxon>
        <taxon>Cionidae</taxon>
        <taxon>Ciona</taxon>
    </lineage>
</organism>
<reference evidence="2" key="4">
    <citation type="submission" date="2025-09" db="UniProtKB">
        <authorList>
            <consortium name="Ensembl"/>
        </authorList>
    </citation>
    <scope>IDENTIFICATION</scope>
</reference>
<dbReference type="Proteomes" id="UP000008144">
    <property type="component" value="Chromosome 2"/>
</dbReference>
<keyword evidence="1" id="KW-1133">Transmembrane helix</keyword>
<reference evidence="3" key="1">
    <citation type="journal article" date="2002" name="Science">
        <title>The draft genome of Ciona intestinalis: insights into chordate and vertebrate origins.</title>
        <authorList>
            <person name="Dehal P."/>
            <person name="Satou Y."/>
            <person name="Campbell R.K."/>
            <person name="Chapman J."/>
            <person name="Degnan B."/>
            <person name="De Tomaso A."/>
            <person name="Davidson B."/>
            <person name="Di Gregorio A."/>
            <person name="Gelpke M."/>
            <person name="Goodstein D.M."/>
            <person name="Harafuji N."/>
            <person name="Hastings K.E."/>
            <person name="Ho I."/>
            <person name="Hotta K."/>
            <person name="Huang W."/>
            <person name="Kawashima T."/>
            <person name="Lemaire P."/>
            <person name="Martinez D."/>
            <person name="Meinertzhagen I.A."/>
            <person name="Necula S."/>
            <person name="Nonaka M."/>
            <person name="Putnam N."/>
            <person name="Rash S."/>
            <person name="Saiga H."/>
            <person name="Satake M."/>
            <person name="Terry A."/>
            <person name="Yamada L."/>
            <person name="Wang H.G."/>
            <person name="Awazu S."/>
            <person name="Azumi K."/>
            <person name="Boore J."/>
            <person name="Branno M."/>
            <person name="Chin-Bow S."/>
            <person name="DeSantis R."/>
            <person name="Doyle S."/>
            <person name="Francino P."/>
            <person name="Keys D.N."/>
            <person name="Haga S."/>
            <person name="Hayashi H."/>
            <person name="Hino K."/>
            <person name="Imai K.S."/>
            <person name="Inaba K."/>
            <person name="Kano S."/>
            <person name="Kobayashi K."/>
            <person name="Kobayashi M."/>
            <person name="Lee B.I."/>
            <person name="Makabe K.W."/>
            <person name="Manohar C."/>
            <person name="Matassi G."/>
            <person name="Medina M."/>
            <person name="Mochizuki Y."/>
            <person name="Mount S."/>
            <person name="Morishita T."/>
            <person name="Miura S."/>
            <person name="Nakayama A."/>
            <person name="Nishizaka S."/>
            <person name="Nomoto H."/>
            <person name="Ohta F."/>
            <person name="Oishi K."/>
            <person name="Rigoutsos I."/>
            <person name="Sano M."/>
            <person name="Sasaki A."/>
            <person name="Sasakura Y."/>
            <person name="Shoguchi E."/>
            <person name="Shin-i T."/>
            <person name="Spagnuolo A."/>
            <person name="Stainier D."/>
            <person name="Suzuki M.M."/>
            <person name="Tassy O."/>
            <person name="Takatori N."/>
            <person name="Tokuoka M."/>
            <person name="Yagi K."/>
            <person name="Yoshizaki F."/>
            <person name="Wada S."/>
            <person name="Zhang C."/>
            <person name="Hyatt P.D."/>
            <person name="Larimer F."/>
            <person name="Detter C."/>
            <person name="Doggett N."/>
            <person name="Glavina T."/>
            <person name="Hawkins T."/>
            <person name="Richardson P."/>
            <person name="Lucas S."/>
            <person name="Kohara Y."/>
            <person name="Levine M."/>
            <person name="Satoh N."/>
            <person name="Rokhsar D.S."/>
        </authorList>
    </citation>
    <scope>NUCLEOTIDE SEQUENCE [LARGE SCALE GENOMIC DNA]</scope>
</reference>
<keyword evidence="3" id="KW-1185">Reference proteome</keyword>
<evidence type="ECO:0000256" key="1">
    <source>
        <dbReference type="SAM" id="Phobius"/>
    </source>
</evidence>
<dbReference type="EMBL" id="EAAA01001370">
    <property type="status" value="NOT_ANNOTATED_CDS"/>
    <property type="molecule type" value="Genomic_DNA"/>
</dbReference>
<accession>H2XLK2</accession>
<evidence type="ECO:0000313" key="3">
    <source>
        <dbReference type="Proteomes" id="UP000008144"/>
    </source>
</evidence>